<gene>
    <name evidence="2" type="ORF">B0T18DRAFT_471009</name>
</gene>
<organism evidence="2 3">
    <name type="scientific">Schizothecium vesticola</name>
    <dbReference type="NCBI Taxonomy" id="314040"/>
    <lineage>
        <taxon>Eukaryota</taxon>
        <taxon>Fungi</taxon>
        <taxon>Dikarya</taxon>
        <taxon>Ascomycota</taxon>
        <taxon>Pezizomycotina</taxon>
        <taxon>Sordariomycetes</taxon>
        <taxon>Sordariomycetidae</taxon>
        <taxon>Sordariales</taxon>
        <taxon>Schizotheciaceae</taxon>
        <taxon>Schizothecium</taxon>
    </lineage>
</organism>
<reference evidence="2" key="1">
    <citation type="submission" date="2023-06" db="EMBL/GenBank/DDBJ databases">
        <title>Genome-scale phylogeny and comparative genomics of the fungal order Sordariales.</title>
        <authorList>
            <consortium name="Lawrence Berkeley National Laboratory"/>
            <person name="Hensen N."/>
            <person name="Bonometti L."/>
            <person name="Westerberg I."/>
            <person name="Brannstrom I.O."/>
            <person name="Guillou S."/>
            <person name="Cros-Aarteil S."/>
            <person name="Calhoun S."/>
            <person name="Haridas S."/>
            <person name="Kuo A."/>
            <person name="Mondo S."/>
            <person name="Pangilinan J."/>
            <person name="Riley R."/>
            <person name="LaButti K."/>
            <person name="Andreopoulos B."/>
            <person name="Lipzen A."/>
            <person name="Chen C."/>
            <person name="Yanf M."/>
            <person name="Daum C."/>
            <person name="Ng V."/>
            <person name="Clum A."/>
            <person name="Steindorff A."/>
            <person name="Ohm R."/>
            <person name="Martin F."/>
            <person name="Silar P."/>
            <person name="Natvig D."/>
            <person name="Lalanne C."/>
            <person name="Gautier V."/>
            <person name="Ament-velasquez S.L."/>
            <person name="Kruys A."/>
            <person name="Hutchinson M.I."/>
            <person name="Powell A.J."/>
            <person name="Barry K."/>
            <person name="Miller A.N."/>
            <person name="Grigoriev I.V."/>
            <person name="Debuchy R."/>
            <person name="Gladieux P."/>
            <person name="Thoren M.H."/>
            <person name="Johannesson H."/>
        </authorList>
    </citation>
    <scope>NUCLEOTIDE SEQUENCE</scope>
    <source>
        <strain evidence="2">SMH3187-1</strain>
    </source>
</reference>
<dbReference type="EMBL" id="JAUKUD010000006">
    <property type="protein sequence ID" value="KAK0740366.1"/>
    <property type="molecule type" value="Genomic_DNA"/>
</dbReference>
<evidence type="ECO:0000256" key="1">
    <source>
        <dbReference type="SAM" id="SignalP"/>
    </source>
</evidence>
<name>A0AA40EJ97_9PEZI</name>
<accession>A0AA40EJ97</accession>
<dbReference type="AlphaFoldDB" id="A0AA40EJ97"/>
<keyword evidence="3" id="KW-1185">Reference proteome</keyword>
<comment type="caution">
    <text evidence="2">The sequence shown here is derived from an EMBL/GenBank/DDBJ whole genome shotgun (WGS) entry which is preliminary data.</text>
</comment>
<sequence length="550" mass="59416">MLHSLILFLLLGLRVAASPVVARQYEYPEDEPLTVDSCIRQSFSNPGWYILGPELVVVDGLTGGSKGDIGFLALNRATRETARCVAENIELDPKGAASLDVWHSCNVTGIEFQFEINGAIIGDLELHVRGSWVCQKGLVFSSNGTWEVPTIQGCWDDEGSRGLERQCVMGNSQVSGSLSSPVKIAPQLPLLPYTPAQPPFRCVDRSVDPEWTIEHFSSRHSAGRHELALNLTSISTQETVACTASADESKEAGVRRAAPWLKCTPSKAGTLVDLTEISLDGEYDVLGVRQTWRCLDGFKGVDFDSYTGTGYLHVPLKCSQSTSADGLSISSCSLAPPSGTIRFSGYWPEPPPMPHTRYGKSCTIGSFVNTTSFKLRKYNIETIVAAGNQTQLVGTFAIENPGTGDTYLLSRMPITADNGVWGGCRAGSGTTLPWQLAGCQYLLERRSNRIGFRFQWYCDDRDPSHAYVGAGVSCSVASIVLTIVAARILFDATATQTLPREECTTPVDSSIVKQQCTLGAGAGDVSLVVDNISWQATSGPMDRGPALPWI</sequence>
<keyword evidence="1" id="KW-0732">Signal</keyword>
<proteinExistence type="predicted"/>
<protein>
    <submittedName>
        <fullName evidence="2">Uncharacterized protein</fullName>
    </submittedName>
</protein>
<feature type="chain" id="PRO_5041239461" evidence="1">
    <location>
        <begin position="18"/>
        <end position="550"/>
    </location>
</feature>
<feature type="signal peptide" evidence="1">
    <location>
        <begin position="1"/>
        <end position="17"/>
    </location>
</feature>
<dbReference type="Proteomes" id="UP001172155">
    <property type="component" value="Unassembled WGS sequence"/>
</dbReference>
<evidence type="ECO:0000313" key="2">
    <source>
        <dbReference type="EMBL" id="KAK0740366.1"/>
    </source>
</evidence>
<evidence type="ECO:0000313" key="3">
    <source>
        <dbReference type="Proteomes" id="UP001172155"/>
    </source>
</evidence>